<gene>
    <name evidence="2" type="ORF">EXIGLDRAFT_773622</name>
</gene>
<dbReference type="Proteomes" id="UP000077266">
    <property type="component" value="Unassembled WGS sequence"/>
</dbReference>
<dbReference type="AlphaFoldDB" id="A0A165EQH0"/>
<sequence>MVVVHPVQIATGETAHRYASLLKDAVDGHALWLPSKNVRLGDCGTVHDGLFSPLFNVYDASSGLPCLPPLSISNSAAVPDSTGTSRHLANGEAPSPSNNHIRKSVSVEEFNPADPRPVPPTDGSVRRVPHEPPKIFSSSTSLKMKSDASANVDVAEFSANLRFSASLETSDLAFLLLRGQERIVARLSLPRIRQLERYLATHYSLIERKFNVQRGDLVIVHGCEHACGWVNGVSHRRDAHSDAQAGVKAYGAGVQLGHQQDRSSAVGGFMPEANNIMHAASHDTGTISSTAAPDSEADRGKEGTAQGGGASDHKALAEFPGLVEKGPIDDWNPNRCNYCVVIQPVHVTTRDRFTRRITVKLAGAGARLRVFFSRHRVQEWCA</sequence>
<feature type="compositionally biased region" description="Polar residues" evidence="1">
    <location>
        <begin position="78"/>
        <end position="87"/>
    </location>
</feature>
<dbReference type="EMBL" id="KV426124">
    <property type="protein sequence ID" value="KZV87475.1"/>
    <property type="molecule type" value="Genomic_DNA"/>
</dbReference>
<organism evidence="2 3">
    <name type="scientific">Exidia glandulosa HHB12029</name>
    <dbReference type="NCBI Taxonomy" id="1314781"/>
    <lineage>
        <taxon>Eukaryota</taxon>
        <taxon>Fungi</taxon>
        <taxon>Dikarya</taxon>
        <taxon>Basidiomycota</taxon>
        <taxon>Agaricomycotina</taxon>
        <taxon>Agaricomycetes</taxon>
        <taxon>Auriculariales</taxon>
        <taxon>Exidiaceae</taxon>
        <taxon>Exidia</taxon>
    </lineage>
</organism>
<dbReference type="OrthoDB" id="10667500at2759"/>
<name>A0A165EQH0_EXIGL</name>
<dbReference type="InParanoid" id="A0A165EQH0"/>
<evidence type="ECO:0000256" key="1">
    <source>
        <dbReference type="SAM" id="MobiDB-lite"/>
    </source>
</evidence>
<evidence type="ECO:0000313" key="2">
    <source>
        <dbReference type="EMBL" id="KZV87475.1"/>
    </source>
</evidence>
<feature type="region of interest" description="Disordered" evidence="1">
    <location>
        <begin position="78"/>
        <end position="140"/>
    </location>
</feature>
<keyword evidence="3" id="KW-1185">Reference proteome</keyword>
<evidence type="ECO:0000313" key="3">
    <source>
        <dbReference type="Proteomes" id="UP000077266"/>
    </source>
</evidence>
<proteinExistence type="predicted"/>
<accession>A0A165EQH0</accession>
<reference evidence="2 3" key="1">
    <citation type="journal article" date="2016" name="Mol. Biol. Evol.">
        <title>Comparative Genomics of Early-Diverging Mushroom-Forming Fungi Provides Insights into the Origins of Lignocellulose Decay Capabilities.</title>
        <authorList>
            <person name="Nagy L.G."/>
            <person name="Riley R."/>
            <person name="Tritt A."/>
            <person name="Adam C."/>
            <person name="Daum C."/>
            <person name="Floudas D."/>
            <person name="Sun H."/>
            <person name="Yadav J.S."/>
            <person name="Pangilinan J."/>
            <person name="Larsson K.H."/>
            <person name="Matsuura K."/>
            <person name="Barry K."/>
            <person name="Labutti K."/>
            <person name="Kuo R."/>
            <person name="Ohm R.A."/>
            <person name="Bhattacharya S.S."/>
            <person name="Shirouzu T."/>
            <person name="Yoshinaga Y."/>
            <person name="Martin F.M."/>
            <person name="Grigoriev I.V."/>
            <person name="Hibbett D.S."/>
        </authorList>
    </citation>
    <scope>NUCLEOTIDE SEQUENCE [LARGE SCALE GENOMIC DNA]</scope>
    <source>
        <strain evidence="2 3">HHB12029</strain>
    </source>
</reference>
<feature type="compositionally biased region" description="Basic and acidic residues" evidence="1">
    <location>
        <begin position="124"/>
        <end position="133"/>
    </location>
</feature>
<protein>
    <submittedName>
        <fullName evidence="2">Uncharacterized protein</fullName>
    </submittedName>
</protein>
<feature type="region of interest" description="Disordered" evidence="1">
    <location>
        <begin position="285"/>
        <end position="313"/>
    </location>
</feature>